<dbReference type="OrthoDB" id="275044at2759"/>
<evidence type="ECO:0000313" key="2">
    <source>
        <dbReference type="EMBL" id="CUG93531.1"/>
    </source>
</evidence>
<sequence length="133" mass="15387">MSNFVRKGAVGRINAGRLHAFNETMKKDTLRPRSYWEEGKDSHPINRWTFKRWKARQDELSVFQEKFENVPVDQKFKIKKLMSVTNLAILGPVVLIAYLLFCWSRHKIYGLTPIDGATAIARGIQNLPRPPGY</sequence>
<dbReference type="Proteomes" id="UP000051952">
    <property type="component" value="Unassembled WGS sequence"/>
</dbReference>
<keyword evidence="1 2" id="KW-0812">Transmembrane</keyword>
<keyword evidence="1" id="KW-1133">Transmembrane helix</keyword>
<gene>
    <name evidence="2" type="ORF">BSAL_43355</name>
</gene>
<dbReference type="AlphaFoldDB" id="A0A0S4JTI1"/>
<organism evidence="2 3">
    <name type="scientific">Bodo saltans</name>
    <name type="common">Flagellated protozoan</name>
    <dbReference type="NCBI Taxonomy" id="75058"/>
    <lineage>
        <taxon>Eukaryota</taxon>
        <taxon>Discoba</taxon>
        <taxon>Euglenozoa</taxon>
        <taxon>Kinetoplastea</taxon>
        <taxon>Metakinetoplastina</taxon>
        <taxon>Eubodonida</taxon>
        <taxon>Bodonidae</taxon>
        <taxon>Bodo</taxon>
    </lineage>
</organism>
<name>A0A0S4JTI1_BODSA</name>
<dbReference type="EMBL" id="CYKH01002159">
    <property type="protein sequence ID" value="CUG93531.1"/>
    <property type="molecule type" value="Genomic_DNA"/>
</dbReference>
<evidence type="ECO:0000256" key="1">
    <source>
        <dbReference type="SAM" id="Phobius"/>
    </source>
</evidence>
<keyword evidence="1" id="KW-0472">Membrane</keyword>
<accession>A0A0S4JTI1</accession>
<protein>
    <submittedName>
        <fullName evidence="2">Transmembrane protein, putative</fullName>
    </submittedName>
</protein>
<proteinExistence type="predicted"/>
<feature type="transmembrane region" description="Helical" evidence="1">
    <location>
        <begin position="81"/>
        <end position="101"/>
    </location>
</feature>
<keyword evidence="3" id="KW-1185">Reference proteome</keyword>
<evidence type="ECO:0000313" key="3">
    <source>
        <dbReference type="Proteomes" id="UP000051952"/>
    </source>
</evidence>
<dbReference type="OMA" id="ERTYWEE"/>
<reference evidence="3" key="1">
    <citation type="submission" date="2015-09" db="EMBL/GenBank/DDBJ databases">
        <authorList>
            <consortium name="Pathogen Informatics"/>
        </authorList>
    </citation>
    <scope>NUCLEOTIDE SEQUENCE [LARGE SCALE GENOMIC DNA]</scope>
    <source>
        <strain evidence="3">Lake Konstanz</strain>
    </source>
</reference>
<dbReference type="VEuPathDB" id="TriTrypDB:BSAL_43355"/>